<name>A0A6A6IXV2_9PLEO</name>
<feature type="compositionally biased region" description="Polar residues" evidence="1">
    <location>
        <begin position="11"/>
        <end position="28"/>
    </location>
</feature>
<evidence type="ECO:0000313" key="5">
    <source>
        <dbReference type="Proteomes" id="UP000800094"/>
    </source>
</evidence>
<keyword evidence="5" id="KW-1185">Reference proteome</keyword>
<protein>
    <recommendedName>
        <fullName evidence="3">DUF7729 domain-containing protein</fullName>
    </recommendedName>
</protein>
<proteinExistence type="predicted"/>
<dbReference type="OrthoDB" id="2564812at2759"/>
<sequence>MPPLRHDEDPTATSSAPPSKRSLTTDPNASDGDFEVPKPFDSAMSNNFTNNCADFFKKLLTSDAITTCHPFSLLLQTSSGFFDASKSFVRITQTLEATCKANSTQCVGGMDELARELLTEGACKVDYDNNNPQVVQAYNGLIAYEPLYQASCLRDDEGSFCYADAVTNTTSAGADAFPYYLPLGVNLPGGARPTCNSCLQDAMAIFSSFASNSTQPISQTYTGAAQQITISCGTSFVNVTAAPLKGAAAATTASLTPTITLFIMLFIYFFQ</sequence>
<keyword evidence="2" id="KW-0812">Transmembrane</keyword>
<feature type="region of interest" description="Disordered" evidence="1">
    <location>
        <begin position="1"/>
        <end position="37"/>
    </location>
</feature>
<dbReference type="InterPro" id="IPR056146">
    <property type="entry name" value="DUF7729"/>
</dbReference>
<dbReference type="AlphaFoldDB" id="A0A6A6IXV2"/>
<evidence type="ECO:0000259" key="3">
    <source>
        <dbReference type="Pfam" id="PF24855"/>
    </source>
</evidence>
<dbReference type="PANTHER" id="PTHR39460">
    <property type="entry name" value="EXPRESSED PROTEIN"/>
    <property type="match status" value="1"/>
</dbReference>
<dbReference type="PANTHER" id="PTHR39460:SF1">
    <property type="entry name" value="C6 TRANSCRIPTION FACTOR"/>
    <property type="match status" value="1"/>
</dbReference>
<dbReference type="Pfam" id="PF24855">
    <property type="entry name" value="DUF7729"/>
    <property type="match status" value="1"/>
</dbReference>
<feature type="transmembrane region" description="Helical" evidence="2">
    <location>
        <begin position="247"/>
        <end position="270"/>
    </location>
</feature>
<evidence type="ECO:0000256" key="2">
    <source>
        <dbReference type="SAM" id="Phobius"/>
    </source>
</evidence>
<gene>
    <name evidence="4" type="ORF">BU26DRAFT_416965</name>
</gene>
<accession>A0A6A6IXV2</accession>
<dbReference type="EMBL" id="ML987190">
    <property type="protein sequence ID" value="KAF2254857.1"/>
    <property type="molecule type" value="Genomic_DNA"/>
</dbReference>
<dbReference type="GeneID" id="54576514"/>
<evidence type="ECO:0000256" key="1">
    <source>
        <dbReference type="SAM" id="MobiDB-lite"/>
    </source>
</evidence>
<feature type="domain" description="DUF7729" evidence="3">
    <location>
        <begin position="36"/>
        <end position="240"/>
    </location>
</feature>
<organism evidence="4 5">
    <name type="scientific">Trematosphaeria pertusa</name>
    <dbReference type="NCBI Taxonomy" id="390896"/>
    <lineage>
        <taxon>Eukaryota</taxon>
        <taxon>Fungi</taxon>
        <taxon>Dikarya</taxon>
        <taxon>Ascomycota</taxon>
        <taxon>Pezizomycotina</taxon>
        <taxon>Dothideomycetes</taxon>
        <taxon>Pleosporomycetidae</taxon>
        <taxon>Pleosporales</taxon>
        <taxon>Massarineae</taxon>
        <taxon>Trematosphaeriaceae</taxon>
        <taxon>Trematosphaeria</taxon>
    </lineage>
</organism>
<reference evidence="4" key="1">
    <citation type="journal article" date="2020" name="Stud. Mycol.">
        <title>101 Dothideomycetes genomes: a test case for predicting lifestyles and emergence of pathogens.</title>
        <authorList>
            <person name="Haridas S."/>
            <person name="Albert R."/>
            <person name="Binder M."/>
            <person name="Bloem J."/>
            <person name="Labutti K."/>
            <person name="Salamov A."/>
            <person name="Andreopoulos B."/>
            <person name="Baker S."/>
            <person name="Barry K."/>
            <person name="Bills G."/>
            <person name="Bluhm B."/>
            <person name="Cannon C."/>
            <person name="Castanera R."/>
            <person name="Culley D."/>
            <person name="Daum C."/>
            <person name="Ezra D."/>
            <person name="Gonzalez J."/>
            <person name="Henrissat B."/>
            <person name="Kuo A."/>
            <person name="Liang C."/>
            <person name="Lipzen A."/>
            <person name="Lutzoni F."/>
            <person name="Magnuson J."/>
            <person name="Mondo S."/>
            <person name="Nolan M."/>
            <person name="Ohm R."/>
            <person name="Pangilinan J."/>
            <person name="Park H.-J."/>
            <person name="Ramirez L."/>
            <person name="Alfaro M."/>
            <person name="Sun H."/>
            <person name="Tritt A."/>
            <person name="Yoshinaga Y."/>
            <person name="Zwiers L.-H."/>
            <person name="Turgeon B."/>
            <person name="Goodwin S."/>
            <person name="Spatafora J."/>
            <person name="Crous P."/>
            <person name="Grigoriev I."/>
        </authorList>
    </citation>
    <scope>NUCLEOTIDE SEQUENCE</scope>
    <source>
        <strain evidence="4">CBS 122368</strain>
    </source>
</reference>
<keyword evidence="2" id="KW-1133">Transmembrane helix</keyword>
<dbReference type="Proteomes" id="UP000800094">
    <property type="component" value="Unassembled WGS sequence"/>
</dbReference>
<dbReference type="RefSeq" id="XP_033689861.1">
    <property type="nucleotide sequence ID" value="XM_033823184.1"/>
</dbReference>
<keyword evidence="2" id="KW-0472">Membrane</keyword>
<evidence type="ECO:0000313" key="4">
    <source>
        <dbReference type="EMBL" id="KAF2254857.1"/>
    </source>
</evidence>